<sequence>MSNANIASTETSSLSDVPSRDDILSRAKDIAAFAAKDAARRERERQLPFDVFARIKEAKLGTLRIPKSKGGPGGSIADYMELLMILGEADSNIPHALRSHFNFTENIALGPIELEDRRHLENVLSGKLFAGASTEQGTKRPGEITTRLSTDGDRYRLNGRKWYATGTAFADFGSFSAIGDDEQPVGVLIPLDRKGITVLDDWDSMGQRMTASGGVLLENVEVLPHELTTRRLGSLIGRHCSAMRQLHLAASATGAVQAAVRDGIEYVLKQARTTLHSAAETANQDPFVQKTIGELSAGAFAVKTLIREAARTLDVTALTFQTGDEAAIEAALIDGSLTTARTQIIASQLSLNVATAIYELGGGSATSSERNFDRHWRNIRTVYNHNPLQHKARVIGDYYLNGTTTHLAEGRVF</sequence>
<dbReference type="Gene3D" id="1.20.140.10">
    <property type="entry name" value="Butyryl-CoA Dehydrogenase, subunit A, domain 3"/>
    <property type="match status" value="1"/>
</dbReference>
<dbReference type="InterPro" id="IPR046373">
    <property type="entry name" value="Acyl-CoA_Oxase/DH_mid-dom_sf"/>
</dbReference>
<dbReference type="AlphaFoldDB" id="A0A081D1J8"/>
<protein>
    <submittedName>
        <fullName evidence="5">Putative acyl-CoA dehydrogenase</fullName>
    </submittedName>
</protein>
<dbReference type="GO" id="GO:0050660">
    <property type="term" value="F:flavin adenine dinucleotide binding"/>
    <property type="evidence" value="ECO:0007669"/>
    <property type="project" value="InterPro"/>
</dbReference>
<dbReference type="EMBL" id="BBJU01000028">
    <property type="protein sequence ID" value="GAK72794.1"/>
    <property type="molecule type" value="Genomic_DNA"/>
</dbReference>
<dbReference type="SUPFAM" id="SSF47203">
    <property type="entry name" value="Acyl-CoA dehydrogenase C-terminal domain-like"/>
    <property type="match status" value="1"/>
</dbReference>
<dbReference type="Pfam" id="PF08028">
    <property type="entry name" value="Acyl-CoA_dh_2"/>
    <property type="match status" value="1"/>
</dbReference>
<dbReference type="Gene3D" id="1.10.540.10">
    <property type="entry name" value="Acyl-CoA dehydrogenase/oxidase, N-terminal domain"/>
    <property type="match status" value="1"/>
</dbReference>
<dbReference type="PANTHER" id="PTHR48083">
    <property type="entry name" value="MEDIUM-CHAIN SPECIFIC ACYL-COA DEHYDROGENASE, MITOCHONDRIAL-RELATED"/>
    <property type="match status" value="1"/>
</dbReference>
<dbReference type="Gene3D" id="2.40.110.10">
    <property type="entry name" value="Butyryl-CoA Dehydrogenase, subunit A, domain 2"/>
    <property type="match status" value="1"/>
</dbReference>
<feature type="domain" description="Acyl-CoA oxidase/dehydrogenase middle" evidence="3">
    <location>
        <begin position="139"/>
        <end position="220"/>
    </location>
</feature>
<feature type="domain" description="Acyl-CoA dehydrogenase C-terminal" evidence="4">
    <location>
        <begin position="248"/>
        <end position="386"/>
    </location>
</feature>
<dbReference type="GO" id="GO:0003995">
    <property type="term" value="F:acyl-CoA dehydrogenase activity"/>
    <property type="evidence" value="ECO:0007669"/>
    <property type="project" value="TreeGrafter"/>
</dbReference>
<dbReference type="Proteomes" id="UP000028701">
    <property type="component" value="Unassembled WGS sequence"/>
</dbReference>
<dbReference type="InterPro" id="IPR050741">
    <property type="entry name" value="Acyl-CoA_dehydrogenase"/>
</dbReference>
<dbReference type="Pfam" id="PF02770">
    <property type="entry name" value="Acyl-CoA_dh_M"/>
    <property type="match status" value="1"/>
</dbReference>
<proteinExistence type="predicted"/>
<evidence type="ECO:0000256" key="1">
    <source>
        <dbReference type="ARBA" id="ARBA00022630"/>
    </source>
</evidence>
<dbReference type="PIRSF" id="PIRSF016578">
    <property type="entry name" value="HsaA"/>
    <property type="match status" value="1"/>
</dbReference>
<evidence type="ECO:0000313" key="5">
    <source>
        <dbReference type="EMBL" id="GAK72794.1"/>
    </source>
</evidence>
<dbReference type="OrthoDB" id="6184213at2"/>
<keyword evidence="2" id="KW-0560">Oxidoreductase</keyword>
<dbReference type="eggNOG" id="COG1960">
    <property type="taxonomic scope" value="Bacteria"/>
</dbReference>
<accession>A0A081D1J8</accession>
<organism evidence="5 6">
    <name type="scientific">Agrobacterium rubi TR3 = NBRC 13261</name>
    <dbReference type="NCBI Taxonomy" id="1368415"/>
    <lineage>
        <taxon>Bacteria</taxon>
        <taxon>Pseudomonadati</taxon>
        <taxon>Pseudomonadota</taxon>
        <taxon>Alphaproteobacteria</taxon>
        <taxon>Hyphomicrobiales</taxon>
        <taxon>Rhizobiaceae</taxon>
        <taxon>Rhizobium/Agrobacterium group</taxon>
        <taxon>Agrobacterium</taxon>
    </lineage>
</organism>
<dbReference type="GO" id="GO:0033539">
    <property type="term" value="P:fatty acid beta-oxidation using acyl-CoA dehydrogenase"/>
    <property type="evidence" value="ECO:0007669"/>
    <property type="project" value="TreeGrafter"/>
</dbReference>
<dbReference type="SUPFAM" id="SSF56645">
    <property type="entry name" value="Acyl-CoA dehydrogenase NM domain-like"/>
    <property type="match status" value="1"/>
</dbReference>
<evidence type="ECO:0000256" key="2">
    <source>
        <dbReference type="ARBA" id="ARBA00023002"/>
    </source>
</evidence>
<comment type="caution">
    <text evidence="5">The sequence shown here is derived from an EMBL/GenBank/DDBJ whole genome shotgun (WGS) entry which is preliminary data.</text>
</comment>
<dbReference type="GO" id="GO:0016712">
    <property type="term" value="F:oxidoreductase activity, acting on paired donors, with incorporation or reduction of molecular oxygen, reduced flavin or flavoprotein as one donor, and incorporation of one atom of oxygen"/>
    <property type="evidence" value="ECO:0007669"/>
    <property type="project" value="TreeGrafter"/>
</dbReference>
<dbReference type="GO" id="GO:0005737">
    <property type="term" value="C:cytoplasm"/>
    <property type="evidence" value="ECO:0007669"/>
    <property type="project" value="TreeGrafter"/>
</dbReference>
<gene>
    <name evidence="5" type="ORF">RRU01S_28_00370</name>
</gene>
<dbReference type="PANTHER" id="PTHR48083:SF19">
    <property type="entry name" value="FLAVIN-DEPENDENT MONOOXYGENASE, OXYGENASE SUBUNIT HSAA"/>
    <property type="match status" value="1"/>
</dbReference>
<keyword evidence="1" id="KW-0285">Flavoprotein</keyword>
<dbReference type="InterPro" id="IPR013107">
    <property type="entry name" value="Acyl-CoA_DH_C"/>
</dbReference>
<reference evidence="5 6" key="1">
    <citation type="submission" date="2014-08" db="EMBL/GenBank/DDBJ databases">
        <title>Whole genome shotgun sequence of Rhizobium rubi NBRC 13261.</title>
        <authorList>
            <person name="Katano-Makiyama Y."/>
            <person name="Hosoyama A."/>
            <person name="Hashimoto M."/>
            <person name="Hosoyama Y."/>
            <person name="Noguchi M."/>
            <person name="Tsuchikane K."/>
            <person name="Uohara A."/>
            <person name="Ohji S."/>
            <person name="Ichikawa N."/>
            <person name="Kimura A."/>
            <person name="Yamazoe A."/>
            <person name="Fujita N."/>
        </authorList>
    </citation>
    <scope>NUCLEOTIDE SEQUENCE [LARGE SCALE GENOMIC DNA]</scope>
    <source>
        <strain evidence="5 6">NBRC 13261</strain>
    </source>
</reference>
<evidence type="ECO:0000259" key="3">
    <source>
        <dbReference type="Pfam" id="PF02770"/>
    </source>
</evidence>
<dbReference type="InterPro" id="IPR037069">
    <property type="entry name" value="AcylCoA_DH/ox_N_sf"/>
</dbReference>
<dbReference type="RefSeq" id="WP_045232230.1">
    <property type="nucleotide sequence ID" value="NZ_BBJU01000028.1"/>
</dbReference>
<name>A0A081D1J8_9HYPH</name>
<evidence type="ECO:0000259" key="4">
    <source>
        <dbReference type="Pfam" id="PF08028"/>
    </source>
</evidence>
<dbReference type="InterPro" id="IPR009100">
    <property type="entry name" value="AcylCoA_DH/oxidase_NM_dom_sf"/>
</dbReference>
<dbReference type="InterPro" id="IPR036250">
    <property type="entry name" value="AcylCo_DH-like_C"/>
</dbReference>
<evidence type="ECO:0000313" key="6">
    <source>
        <dbReference type="Proteomes" id="UP000028701"/>
    </source>
</evidence>
<dbReference type="InterPro" id="IPR006091">
    <property type="entry name" value="Acyl-CoA_Oxase/DH_mid-dom"/>
</dbReference>